<reference evidence="4" key="3">
    <citation type="submission" date="2016-03" db="UniProtKB">
        <authorList>
            <consortium name="EnsemblProtists"/>
        </authorList>
    </citation>
    <scope>IDENTIFICATION</scope>
</reference>
<keyword evidence="5" id="KW-1185">Reference proteome</keyword>
<protein>
    <recommendedName>
        <fullName evidence="1">Poly [ADP-ribose] polymerase</fullName>
        <shortName evidence="1">PARP</shortName>
        <ecNumber evidence="1">2.4.2.-</ecNumber>
    </recommendedName>
</protein>
<dbReference type="PaxDb" id="55529-EKX33824"/>
<dbReference type="PANTHER" id="PTHR45740:SF2">
    <property type="entry name" value="POLY [ADP-RIBOSE] POLYMERASE"/>
    <property type="match status" value="1"/>
</dbReference>
<dbReference type="GO" id="GO:1990404">
    <property type="term" value="F:NAD+-protein mono-ADP-ribosyltransferase activity"/>
    <property type="evidence" value="ECO:0007669"/>
    <property type="project" value="TreeGrafter"/>
</dbReference>
<name>L1ID53_GUITC</name>
<organism evidence="3">
    <name type="scientific">Guillardia theta (strain CCMP2712)</name>
    <name type="common">Cryptophyte</name>
    <dbReference type="NCBI Taxonomy" id="905079"/>
    <lineage>
        <taxon>Eukaryota</taxon>
        <taxon>Cryptophyceae</taxon>
        <taxon>Pyrenomonadales</taxon>
        <taxon>Geminigeraceae</taxon>
        <taxon>Guillardia</taxon>
    </lineage>
</organism>
<proteinExistence type="predicted"/>
<dbReference type="InterPro" id="IPR051712">
    <property type="entry name" value="ARTD-AVP"/>
</dbReference>
<keyword evidence="1" id="KW-0520">NAD</keyword>
<dbReference type="PANTHER" id="PTHR45740">
    <property type="entry name" value="POLY [ADP-RIBOSE] POLYMERASE"/>
    <property type="match status" value="1"/>
</dbReference>
<gene>
    <name evidence="3" type="ORF">GUITHDRAFT_81100</name>
</gene>
<dbReference type="eggNOG" id="KOG4177">
    <property type="taxonomic scope" value="Eukaryota"/>
</dbReference>
<dbReference type="Gene3D" id="3.90.228.10">
    <property type="match status" value="1"/>
</dbReference>
<evidence type="ECO:0000313" key="5">
    <source>
        <dbReference type="Proteomes" id="UP000011087"/>
    </source>
</evidence>
<evidence type="ECO:0000256" key="1">
    <source>
        <dbReference type="RuleBase" id="RU362114"/>
    </source>
</evidence>
<dbReference type="GO" id="GO:0005634">
    <property type="term" value="C:nucleus"/>
    <property type="evidence" value="ECO:0007669"/>
    <property type="project" value="TreeGrafter"/>
</dbReference>
<dbReference type="SUPFAM" id="SSF56399">
    <property type="entry name" value="ADP-ribosylation"/>
    <property type="match status" value="1"/>
</dbReference>
<keyword evidence="1" id="KW-0328">Glycosyltransferase</keyword>
<feature type="domain" description="PARP catalytic" evidence="2">
    <location>
        <begin position="1"/>
        <end position="210"/>
    </location>
</feature>
<dbReference type="GeneID" id="17290564"/>
<keyword evidence="1" id="KW-0808">Transferase</keyword>
<dbReference type="HOGENOM" id="CLU_014825_3_0_1"/>
<dbReference type="PROSITE" id="PS51059">
    <property type="entry name" value="PARP_CATALYTIC"/>
    <property type="match status" value="1"/>
</dbReference>
<dbReference type="GO" id="GO:0003950">
    <property type="term" value="F:NAD+ poly-ADP-ribosyltransferase activity"/>
    <property type="evidence" value="ECO:0007669"/>
    <property type="project" value="UniProtKB-UniRule"/>
</dbReference>
<evidence type="ECO:0000313" key="4">
    <source>
        <dbReference type="EnsemblProtists" id="EKX33824"/>
    </source>
</evidence>
<evidence type="ECO:0000313" key="3">
    <source>
        <dbReference type="EMBL" id="EKX33824.1"/>
    </source>
</evidence>
<reference evidence="3 5" key="1">
    <citation type="journal article" date="2012" name="Nature">
        <title>Algal genomes reveal evolutionary mosaicism and the fate of nucleomorphs.</title>
        <authorList>
            <consortium name="DOE Joint Genome Institute"/>
            <person name="Curtis B.A."/>
            <person name="Tanifuji G."/>
            <person name="Burki F."/>
            <person name="Gruber A."/>
            <person name="Irimia M."/>
            <person name="Maruyama S."/>
            <person name="Arias M.C."/>
            <person name="Ball S.G."/>
            <person name="Gile G.H."/>
            <person name="Hirakawa Y."/>
            <person name="Hopkins J.F."/>
            <person name="Kuo A."/>
            <person name="Rensing S.A."/>
            <person name="Schmutz J."/>
            <person name="Symeonidi A."/>
            <person name="Elias M."/>
            <person name="Eveleigh R.J."/>
            <person name="Herman E.K."/>
            <person name="Klute M.J."/>
            <person name="Nakayama T."/>
            <person name="Obornik M."/>
            <person name="Reyes-Prieto A."/>
            <person name="Armbrust E.V."/>
            <person name="Aves S.J."/>
            <person name="Beiko R.G."/>
            <person name="Coutinho P."/>
            <person name="Dacks J.B."/>
            <person name="Durnford D.G."/>
            <person name="Fast N.M."/>
            <person name="Green B.R."/>
            <person name="Grisdale C.J."/>
            <person name="Hempel F."/>
            <person name="Henrissat B."/>
            <person name="Hoppner M.P."/>
            <person name="Ishida K."/>
            <person name="Kim E."/>
            <person name="Koreny L."/>
            <person name="Kroth P.G."/>
            <person name="Liu Y."/>
            <person name="Malik S.B."/>
            <person name="Maier U.G."/>
            <person name="McRose D."/>
            <person name="Mock T."/>
            <person name="Neilson J.A."/>
            <person name="Onodera N.T."/>
            <person name="Poole A.M."/>
            <person name="Pritham E.J."/>
            <person name="Richards T.A."/>
            <person name="Rocap G."/>
            <person name="Roy S.W."/>
            <person name="Sarai C."/>
            <person name="Schaack S."/>
            <person name="Shirato S."/>
            <person name="Slamovits C.H."/>
            <person name="Spencer D.F."/>
            <person name="Suzuki S."/>
            <person name="Worden A.Z."/>
            <person name="Zauner S."/>
            <person name="Barry K."/>
            <person name="Bell C."/>
            <person name="Bharti A.K."/>
            <person name="Crow J.A."/>
            <person name="Grimwood J."/>
            <person name="Kramer R."/>
            <person name="Lindquist E."/>
            <person name="Lucas S."/>
            <person name="Salamov A."/>
            <person name="McFadden G.I."/>
            <person name="Lane C.E."/>
            <person name="Keeling P.J."/>
            <person name="Gray M.W."/>
            <person name="Grigoriev I.V."/>
            <person name="Archibald J.M."/>
        </authorList>
    </citation>
    <scope>NUCLEOTIDE SEQUENCE</scope>
    <source>
        <strain evidence="3 5">CCMP2712</strain>
    </source>
</reference>
<evidence type="ECO:0000259" key="2">
    <source>
        <dbReference type="PROSITE" id="PS51059"/>
    </source>
</evidence>
<dbReference type="OrthoDB" id="411019at2759"/>
<sequence>MTSTCKQQYLGQRRQGKGLNYTGFQVERVFRVENQDLWSGYAQERSRIMQQGTRHPETQVSTWRDWMEDELLVDKASNEVFLFHGTSFNMADVILTSGFDERVCNLNGLFGAGIYLAENSSKSDEYCVPDSQGICRMFLVRSALGTPFVAQRSMQRARRPPTNSTGFLYDSVIGVTKETHPAALLEWYREFIVYYRRQTYPEFLIEFKRV</sequence>
<dbReference type="OMA" id="VENTLLW"/>
<dbReference type="Pfam" id="PF00644">
    <property type="entry name" value="PARP"/>
    <property type="match status" value="1"/>
</dbReference>
<dbReference type="EC" id="2.4.2.-" evidence="1"/>
<dbReference type="EMBL" id="JH993128">
    <property type="protein sequence ID" value="EKX33824.1"/>
    <property type="molecule type" value="Genomic_DNA"/>
</dbReference>
<dbReference type="AlphaFoldDB" id="L1ID53"/>
<dbReference type="EnsemblProtists" id="EKX33824">
    <property type="protein sequence ID" value="EKX33824"/>
    <property type="gene ID" value="GUITHDRAFT_81100"/>
</dbReference>
<accession>L1ID53</accession>
<reference evidence="5" key="2">
    <citation type="submission" date="2012-11" db="EMBL/GenBank/DDBJ databases">
        <authorList>
            <person name="Kuo A."/>
            <person name="Curtis B.A."/>
            <person name="Tanifuji G."/>
            <person name="Burki F."/>
            <person name="Gruber A."/>
            <person name="Irimia M."/>
            <person name="Maruyama S."/>
            <person name="Arias M.C."/>
            <person name="Ball S.G."/>
            <person name="Gile G.H."/>
            <person name="Hirakawa Y."/>
            <person name="Hopkins J.F."/>
            <person name="Rensing S.A."/>
            <person name="Schmutz J."/>
            <person name="Symeonidi A."/>
            <person name="Elias M."/>
            <person name="Eveleigh R.J."/>
            <person name="Herman E.K."/>
            <person name="Klute M.J."/>
            <person name="Nakayama T."/>
            <person name="Obornik M."/>
            <person name="Reyes-Prieto A."/>
            <person name="Armbrust E.V."/>
            <person name="Aves S.J."/>
            <person name="Beiko R.G."/>
            <person name="Coutinho P."/>
            <person name="Dacks J.B."/>
            <person name="Durnford D.G."/>
            <person name="Fast N.M."/>
            <person name="Green B.R."/>
            <person name="Grisdale C."/>
            <person name="Hempe F."/>
            <person name="Henrissat B."/>
            <person name="Hoppner M.P."/>
            <person name="Ishida K.-I."/>
            <person name="Kim E."/>
            <person name="Koreny L."/>
            <person name="Kroth P.G."/>
            <person name="Liu Y."/>
            <person name="Malik S.-B."/>
            <person name="Maier U.G."/>
            <person name="McRose D."/>
            <person name="Mock T."/>
            <person name="Neilson J.A."/>
            <person name="Onodera N.T."/>
            <person name="Poole A.M."/>
            <person name="Pritham E.J."/>
            <person name="Richards T.A."/>
            <person name="Rocap G."/>
            <person name="Roy S.W."/>
            <person name="Sarai C."/>
            <person name="Schaack S."/>
            <person name="Shirato S."/>
            <person name="Slamovits C.H."/>
            <person name="Spencer D.F."/>
            <person name="Suzuki S."/>
            <person name="Worden A.Z."/>
            <person name="Zauner S."/>
            <person name="Barry K."/>
            <person name="Bell C."/>
            <person name="Bharti A.K."/>
            <person name="Crow J.A."/>
            <person name="Grimwood J."/>
            <person name="Kramer R."/>
            <person name="Lindquist E."/>
            <person name="Lucas S."/>
            <person name="Salamov A."/>
            <person name="McFadden G.I."/>
            <person name="Lane C.E."/>
            <person name="Keeling P.J."/>
            <person name="Gray M.W."/>
            <person name="Grigoriev I.V."/>
            <person name="Archibald J.M."/>
        </authorList>
    </citation>
    <scope>NUCLEOTIDE SEQUENCE</scope>
    <source>
        <strain evidence="5">CCMP2712</strain>
    </source>
</reference>
<dbReference type="KEGG" id="gtt:GUITHDRAFT_81100"/>
<dbReference type="InterPro" id="IPR012317">
    <property type="entry name" value="Poly(ADP-ribose)pol_cat_dom"/>
</dbReference>
<dbReference type="Proteomes" id="UP000011087">
    <property type="component" value="Unassembled WGS sequence"/>
</dbReference>
<dbReference type="RefSeq" id="XP_005820804.1">
    <property type="nucleotide sequence ID" value="XM_005820747.1"/>
</dbReference>
<dbReference type="STRING" id="905079.L1ID53"/>